<evidence type="ECO:0000313" key="2">
    <source>
        <dbReference type="Proteomes" id="UP000051950"/>
    </source>
</evidence>
<dbReference type="AlphaFoldDB" id="A0A0T5VTP3"/>
<sequence>MKFDGLKYVLIACIAIALFLKVSHAVSYLSYPTDNVEVLSTNDDATEKEEKKVETEYAVQQIVFHGALYFPLQTSKKVLIPDHSLQLAYFPEVLTPPPSV</sequence>
<keyword evidence="2" id="KW-1185">Reference proteome</keyword>
<organism evidence="1 2">
    <name type="scientific">Pedobacter ginsenosidimutans</name>
    <dbReference type="NCBI Taxonomy" id="687842"/>
    <lineage>
        <taxon>Bacteria</taxon>
        <taxon>Pseudomonadati</taxon>
        <taxon>Bacteroidota</taxon>
        <taxon>Sphingobacteriia</taxon>
        <taxon>Sphingobacteriales</taxon>
        <taxon>Sphingobacteriaceae</taxon>
        <taxon>Pedobacter</taxon>
    </lineage>
</organism>
<reference evidence="1 2" key="1">
    <citation type="submission" date="2015-11" db="EMBL/GenBank/DDBJ databases">
        <title>Sequence of Pedobacter ginsenosidimutans.</title>
        <authorList>
            <person name="Carson E."/>
            <person name="Keyser V."/>
            <person name="Newman J."/>
            <person name="Miller J."/>
        </authorList>
    </citation>
    <scope>NUCLEOTIDE SEQUENCE [LARGE SCALE GENOMIC DNA]</scope>
    <source>
        <strain evidence="1 2">KACC 14530</strain>
    </source>
</reference>
<dbReference type="STRING" id="687842.ASU31_05910"/>
<dbReference type="RefSeq" id="WP_057931441.1">
    <property type="nucleotide sequence ID" value="NZ_LMZQ01000003.1"/>
</dbReference>
<name>A0A0T5VTP3_9SPHI</name>
<dbReference type="EMBL" id="LMZQ01000003">
    <property type="protein sequence ID" value="KRT17206.1"/>
    <property type="molecule type" value="Genomic_DNA"/>
</dbReference>
<protein>
    <submittedName>
        <fullName evidence="1">Uncharacterized protein</fullName>
    </submittedName>
</protein>
<gene>
    <name evidence="1" type="ORF">ASU31_05910</name>
</gene>
<proteinExistence type="predicted"/>
<dbReference type="Proteomes" id="UP000051950">
    <property type="component" value="Unassembled WGS sequence"/>
</dbReference>
<accession>A0A0T5VTP3</accession>
<evidence type="ECO:0000313" key="1">
    <source>
        <dbReference type="EMBL" id="KRT17206.1"/>
    </source>
</evidence>
<comment type="caution">
    <text evidence="1">The sequence shown here is derived from an EMBL/GenBank/DDBJ whole genome shotgun (WGS) entry which is preliminary data.</text>
</comment>
<dbReference type="OrthoDB" id="769241at2"/>